<dbReference type="InterPro" id="IPR013221">
    <property type="entry name" value="Mur_ligase_cen"/>
</dbReference>
<accession>A0ABY8C7V0</accession>
<comment type="similarity">
    <text evidence="7">Belongs to the MurCDEF family.</text>
</comment>
<keyword evidence="7 8" id="KW-0961">Cell wall biogenesis/degradation</keyword>
<evidence type="ECO:0000256" key="5">
    <source>
        <dbReference type="ARBA" id="ARBA00022741"/>
    </source>
</evidence>
<evidence type="ECO:0000313" key="12">
    <source>
        <dbReference type="Proteomes" id="UP001222275"/>
    </source>
</evidence>
<comment type="catalytic activity">
    <reaction evidence="7 8">
        <text>UDP-N-acetyl-alpha-D-muramoyl-L-alanine + D-glutamate + ATP = UDP-N-acetyl-alpha-D-muramoyl-L-alanyl-D-glutamate + ADP + phosphate + H(+)</text>
        <dbReference type="Rhea" id="RHEA:16429"/>
        <dbReference type="ChEBI" id="CHEBI:15378"/>
        <dbReference type="ChEBI" id="CHEBI:29986"/>
        <dbReference type="ChEBI" id="CHEBI:30616"/>
        <dbReference type="ChEBI" id="CHEBI:43474"/>
        <dbReference type="ChEBI" id="CHEBI:83898"/>
        <dbReference type="ChEBI" id="CHEBI:83900"/>
        <dbReference type="ChEBI" id="CHEBI:456216"/>
        <dbReference type="EC" id="6.3.2.9"/>
    </reaction>
</comment>
<dbReference type="Gene3D" id="3.40.1190.10">
    <property type="entry name" value="Mur-like, catalytic domain"/>
    <property type="match status" value="1"/>
</dbReference>
<proteinExistence type="inferred from homology"/>
<keyword evidence="6 7" id="KW-0067">ATP-binding</keyword>
<dbReference type="EC" id="6.3.2.9" evidence="7 8"/>
<feature type="binding site" evidence="7">
    <location>
        <begin position="107"/>
        <end position="113"/>
    </location>
    <ligand>
        <name>ATP</name>
        <dbReference type="ChEBI" id="CHEBI:30616"/>
    </ligand>
</feature>
<dbReference type="Gene3D" id="3.90.190.20">
    <property type="entry name" value="Mur ligase, C-terminal domain"/>
    <property type="match status" value="1"/>
</dbReference>
<evidence type="ECO:0000256" key="8">
    <source>
        <dbReference type="RuleBase" id="RU003664"/>
    </source>
</evidence>
<dbReference type="InterPro" id="IPR005762">
    <property type="entry name" value="MurD"/>
</dbReference>
<sequence>MYLVAGLGVTGQSVLRYLTAQGENCLAFDTRDNFDTTALQEAYLDCEFAVGEVPTKWLTQFETIILSPGIAKSEPWVVALEKIGKQVIGDIELFARAVGAPVIAITGSNGKSTVTTITGMALAEAGYKVGVGGNIGEPALDLLIDDNEYDVFVLELSSFQLETTYSLTPASSTVLNISEDHMDRYIGIEEYIQAKTKVFSETELAVIPDVLGEQGLIHHGEVVHFSAVPGFIKSDKDYGIIQYNNQAWLGHGNQPQVPVECMKLKGLHHQLNALAMLALCRPFNVENRHFEIALTQFVGLPHRTELVAVHNDITWINDSKGTNVGATITAIESLGNEISGKLILIAGGVGKDADFSGLGSPLVEHCRQVVLFGRDKAVIEADIRSNAQTLDHIAITQVEDLMSAVAIALENAQPQDCVLFSPACASFDQFDNYVKRGESFVELVHQARASFDKESIAQTINQPGLVD</sequence>
<dbReference type="EMBL" id="CP102381">
    <property type="protein sequence ID" value="WEJ62048.1"/>
    <property type="molecule type" value="Genomic_DNA"/>
</dbReference>
<evidence type="ECO:0000256" key="3">
    <source>
        <dbReference type="ARBA" id="ARBA00022490"/>
    </source>
</evidence>
<dbReference type="Pfam" id="PF08245">
    <property type="entry name" value="Mur_ligase_M"/>
    <property type="match status" value="1"/>
</dbReference>
<dbReference type="InterPro" id="IPR036615">
    <property type="entry name" value="Mur_ligase_C_dom_sf"/>
</dbReference>
<dbReference type="Pfam" id="PF21799">
    <property type="entry name" value="MurD-like_N"/>
    <property type="match status" value="1"/>
</dbReference>
<dbReference type="Pfam" id="PF02875">
    <property type="entry name" value="Mur_ligase_C"/>
    <property type="match status" value="1"/>
</dbReference>
<comment type="pathway">
    <text evidence="2 7 8">Cell wall biogenesis; peptidoglycan biosynthesis.</text>
</comment>
<reference evidence="11 12" key="1">
    <citation type="submission" date="2022-06" db="EMBL/GenBank/DDBJ databases">
        <title>Thiomicrohabdus sp. nov, an obligately chemolithoautotrophic, sulfur-oxidizing bacterium isolated from beach of Guanyin Mountain. Amoy.</title>
        <authorList>
            <person name="Zhu H."/>
        </authorList>
    </citation>
    <scope>NUCLEOTIDE SEQUENCE [LARGE SCALE GENOMIC DNA]</scope>
    <source>
        <strain evidence="11 12">XGS-01</strain>
    </source>
</reference>
<dbReference type="GO" id="GO:0008764">
    <property type="term" value="F:UDP-N-acetylmuramoylalanine-D-glutamate ligase activity"/>
    <property type="evidence" value="ECO:0007669"/>
    <property type="project" value="UniProtKB-EC"/>
</dbReference>
<dbReference type="RefSeq" id="WP_275594305.1">
    <property type="nucleotide sequence ID" value="NZ_CP102381.1"/>
</dbReference>
<gene>
    <name evidence="7 11" type="primary">murD</name>
    <name evidence="11" type="ORF">NR989_08475</name>
</gene>
<keyword evidence="3 7" id="KW-0963">Cytoplasm</keyword>
<evidence type="ECO:0000256" key="2">
    <source>
        <dbReference type="ARBA" id="ARBA00004752"/>
    </source>
</evidence>
<dbReference type="InterPro" id="IPR004101">
    <property type="entry name" value="Mur_ligase_C"/>
</dbReference>
<name>A0ABY8C7V0_9GAMM</name>
<evidence type="ECO:0000256" key="7">
    <source>
        <dbReference type="HAMAP-Rule" id="MF_00639"/>
    </source>
</evidence>
<dbReference type="Gene3D" id="3.40.50.720">
    <property type="entry name" value="NAD(P)-binding Rossmann-like Domain"/>
    <property type="match status" value="1"/>
</dbReference>
<protein>
    <recommendedName>
        <fullName evidence="7 8">UDP-N-acetylmuramoylalanine--D-glutamate ligase</fullName>
        <ecNumber evidence="7 8">6.3.2.9</ecNumber>
    </recommendedName>
    <alternativeName>
        <fullName evidence="7">D-glutamic acid-adding enzyme</fullName>
    </alternativeName>
    <alternativeName>
        <fullName evidence="7">UDP-N-acetylmuramoyl-L-alanyl-D-glutamate synthetase</fullName>
    </alternativeName>
</protein>
<keyword evidence="4 7" id="KW-0436">Ligase</keyword>
<dbReference type="InterPro" id="IPR036565">
    <property type="entry name" value="Mur-like_cat_sf"/>
</dbReference>
<evidence type="ECO:0000259" key="9">
    <source>
        <dbReference type="Pfam" id="PF02875"/>
    </source>
</evidence>
<dbReference type="PANTHER" id="PTHR43692">
    <property type="entry name" value="UDP-N-ACETYLMURAMOYLALANINE--D-GLUTAMATE LIGASE"/>
    <property type="match status" value="1"/>
</dbReference>
<organism evidence="11 12">
    <name type="scientific">Thiomicrorhabdus lithotrophica</name>
    <dbReference type="NCBI Taxonomy" id="2949997"/>
    <lineage>
        <taxon>Bacteria</taxon>
        <taxon>Pseudomonadati</taxon>
        <taxon>Pseudomonadota</taxon>
        <taxon>Gammaproteobacteria</taxon>
        <taxon>Thiotrichales</taxon>
        <taxon>Piscirickettsiaceae</taxon>
        <taxon>Thiomicrorhabdus</taxon>
    </lineage>
</organism>
<keyword evidence="7 8" id="KW-0131">Cell cycle</keyword>
<feature type="domain" description="Mur ligase C-terminal" evidence="9">
    <location>
        <begin position="302"/>
        <end position="424"/>
    </location>
</feature>
<keyword evidence="12" id="KW-1185">Reference proteome</keyword>
<comment type="function">
    <text evidence="7 8">Cell wall formation. Catalyzes the addition of glutamate to the nucleotide precursor UDP-N-acetylmuramoyl-L-alanine (UMA).</text>
</comment>
<evidence type="ECO:0000256" key="1">
    <source>
        <dbReference type="ARBA" id="ARBA00004496"/>
    </source>
</evidence>
<dbReference type="SUPFAM" id="SSF51984">
    <property type="entry name" value="MurCD N-terminal domain"/>
    <property type="match status" value="1"/>
</dbReference>
<evidence type="ECO:0000313" key="11">
    <source>
        <dbReference type="EMBL" id="WEJ62048.1"/>
    </source>
</evidence>
<dbReference type="PANTHER" id="PTHR43692:SF1">
    <property type="entry name" value="UDP-N-ACETYLMURAMOYLALANINE--D-GLUTAMATE LIGASE"/>
    <property type="match status" value="1"/>
</dbReference>
<dbReference type="Proteomes" id="UP001222275">
    <property type="component" value="Chromosome"/>
</dbReference>
<dbReference type="HAMAP" id="MF_00639">
    <property type="entry name" value="MurD"/>
    <property type="match status" value="1"/>
</dbReference>
<keyword evidence="7 8" id="KW-0573">Peptidoglycan synthesis</keyword>
<keyword evidence="5 7" id="KW-0547">Nucleotide-binding</keyword>
<keyword evidence="7 8" id="KW-0132">Cell division</keyword>
<keyword evidence="7 8" id="KW-0133">Cell shape</keyword>
<dbReference type="SUPFAM" id="SSF53623">
    <property type="entry name" value="MurD-like peptide ligases, catalytic domain"/>
    <property type="match status" value="1"/>
</dbReference>
<evidence type="ECO:0000256" key="4">
    <source>
        <dbReference type="ARBA" id="ARBA00022598"/>
    </source>
</evidence>
<evidence type="ECO:0000259" key="10">
    <source>
        <dbReference type="Pfam" id="PF08245"/>
    </source>
</evidence>
<evidence type="ECO:0000256" key="6">
    <source>
        <dbReference type="ARBA" id="ARBA00022840"/>
    </source>
</evidence>
<dbReference type="SUPFAM" id="SSF53244">
    <property type="entry name" value="MurD-like peptide ligases, peptide-binding domain"/>
    <property type="match status" value="1"/>
</dbReference>
<feature type="domain" description="Mur ligase central" evidence="10">
    <location>
        <begin position="105"/>
        <end position="208"/>
    </location>
</feature>
<dbReference type="NCBIfam" id="TIGR01087">
    <property type="entry name" value="murD"/>
    <property type="match status" value="1"/>
</dbReference>
<comment type="subcellular location">
    <subcellularLocation>
        <location evidence="1 7 8">Cytoplasm</location>
    </subcellularLocation>
</comment>